<feature type="compositionally biased region" description="Polar residues" evidence="5">
    <location>
        <begin position="842"/>
        <end position="877"/>
    </location>
</feature>
<feature type="compositionally biased region" description="Low complexity" evidence="5">
    <location>
        <begin position="243"/>
        <end position="256"/>
    </location>
</feature>
<feature type="compositionally biased region" description="Low complexity" evidence="5">
    <location>
        <begin position="617"/>
        <end position="647"/>
    </location>
</feature>
<protein>
    <submittedName>
        <fullName evidence="6">Uncharacterized protein</fullName>
    </submittedName>
</protein>
<keyword evidence="3" id="KW-0804">Transcription</keyword>
<evidence type="ECO:0000313" key="6">
    <source>
        <dbReference type="EMBL" id="GAV28479.1"/>
    </source>
</evidence>
<keyword evidence="2" id="KW-0805">Transcription regulation</keyword>
<dbReference type="AlphaFoldDB" id="A0A1Q2YG14"/>
<feature type="compositionally biased region" description="Low complexity" evidence="5">
    <location>
        <begin position="746"/>
        <end position="759"/>
    </location>
</feature>
<feature type="compositionally biased region" description="Polar residues" evidence="5">
    <location>
        <begin position="503"/>
        <end position="512"/>
    </location>
</feature>
<evidence type="ECO:0000313" key="7">
    <source>
        <dbReference type="Proteomes" id="UP000186136"/>
    </source>
</evidence>
<feature type="region of interest" description="Disordered" evidence="5">
    <location>
        <begin position="418"/>
        <end position="557"/>
    </location>
</feature>
<name>A0A1Q2YG14_9ASCO</name>
<dbReference type="SMART" id="SM00667">
    <property type="entry name" value="LisH"/>
    <property type="match status" value="1"/>
</dbReference>
<feature type="compositionally biased region" description="Basic residues" evidence="5">
    <location>
        <begin position="731"/>
        <end position="740"/>
    </location>
</feature>
<feature type="compositionally biased region" description="Low complexity" evidence="5">
    <location>
        <begin position="187"/>
        <end position="201"/>
    </location>
</feature>
<feature type="compositionally biased region" description="Low complexity" evidence="5">
    <location>
        <begin position="472"/>
        <end position="502"/>
    </location>
</feature>
<proteinExistence type="predicted"/>
<sequence length="925" mass="102100">MDIKNNFSAQEAEPLVKDSAASNSKELLNAYIYDFLLKSGFDSSAAAFFKEANVPIVKNSEKMVDKFYLLNSKASLPKSKMTMDTPQGFIYEWWQIFWDIFNARTNRGSSQNSSQYYHFINLKQKQEAMNQPVNPNQAQNQSHNQNQNPNMNPAGQNPNVSAPTDLGMQNPMGENFNGWNHRRQQEFFRYQQHQQQQQQRHPANMQSSAQQMSPDPQAHTLNIPTDSQPPSAQQTQPPPLPPQQQQQQQPQLQHSHVPPQHVNNVVRNQMAGNNVNNEMVMNHLNSPTNFARPQQSHRPPQQQPQQPQLQHQQLSPHISQAPQTPHSPHNLQNSQMYMRQQPPHPSQQLQQQAQQQAQQQVPFLSQQSAAPPRRVLQNQQGQQIPLSNLQQQSVLKNQGQVVPPNHHFQMANQLQQQQFLMQQQQRGSPSSLNPKQPQQQQPVKQPPQKLSPNKRQRLDSDMVSPSNVSGFSQPSVPPSQSQSQPQSQPHSRPPSQSHSQSQTPANISDLPQPQQPFVVHPSQGTAVQQQQGQQVQGQFAGPNGHSSGSGTKRQFLPDGVKEYGEGLRMLETDNRKKLQDRNVTDLVHSNHMHPGHPNMMTSTFIPSSGNDLGGANGNSHSNLNPSSNSNTNVSLNVNSNANSSNLKVEPGSQFAEFSNMLGQLQQNISLSGNNVNGNNMSNSPANHAISPSMRSPAIRKPTATAPSTAAPTPSSGSVPMNPIPPGNINNSKKKVRRARKNSTSVPATPKTPNNPATPTSMNAAAINNKRGRRKAPSTASTPVIKEDGPSQLKSVTEAASISQNGGAGDAKSLADSKKVRKTKAMKRVSSSTEKGAEKDSKLNTQKSYPASSQQHNGVANQQQTSHGAELRNPSTSGFNINNDAQFLGEFNSSEQFFDFGLYSTEDASEMLPDFWGDPVDRNELS</sequence>
<feature type="compositionally biased region" description="Low complexity" evidence="5">
    <location>
        <begin position="130"/>
        <end position="159"/>
    </location>
</feature>
<feature type="compositionally biased region" description="Polar residues" evidence="5">
    <location>
        <begin position="317"/>
        <end position="338"/>
    </location>
</feature>
<dbReference type="PROSITE" id="PS50896">
    <property type="entry name" value="LISH"/>
    <property type="match status" value="1"/>
</dbReference>
<dbReference type="OrthoDB" id="5600002at2759"/>
<evidence type="ECO:0000256" key="2">
    <source>
        <dbReference type="ARBA" id="ARBA00023015"/>
    </source>
</evidence>
<dbReference type="InterPro" id="IPR006594">
    <property type="entry name" value="LisH"/>
</dbReference>
<dbReference type="Proteomes" id="UP000186136">
    <property type="component" value="Unassembled WGS sequence"/>
</dbReference>
<evidence type="ECO:0000256" key="5">
    <source>
        <dbReference type="SAM" id="MobiDB-lite"/>
    </source>
</evidence>
<feature type="compositionally biased region" description="Polar residues" evidence="5">
    <location>
        <begin position="204"/>
        <end position="226"/>
    </location>
</feature>
<comment type="subcellular location">
    <subcellularLocation>
        <location evidence="1">Nucleus</location>
    </subcellularLocation>
</comment>
<dbReference type="PANTHER" id="PTHR45093">
    <property type="entry name" value="TRANSCRIPTION ACTIVATOR MSS11"/>
    <property type="match status" value="1"/>
</dbReference>
<feature type="compositionally biased region" description="Low complexity" evidence="5">
    <location>
        <begin position="527"/>
        <end position="538"/>
    </location>
</feature>
<feature type="compositionally biased region" description="Low complexity" evidence="5">
    <location>
        <begin position="672"/>
        <end position="686"/>
    </location>
</feature>
<dbReference type="EMBL" id="BDGI01000069">
    <property type="protein sequence ID" value="GAV28479.1"/>
    <property type="molecule type" value="Genomic_DNA"/>
</dbReference>
<feature type="compositionally biased region" description="Low complexity" evidence="5">
    <location>
        <begin position="418"/>
        <end position="451"/>
    </location>
</feature>
<feature type="compositionally biased region" description="Polar residues" evidence="5">
    <location>
        <begin position="599"/>
        <end position="610"/>
    </location>
</feature>
<feature type="compositionally biased region" description="Polar residues" evidence="5">
    <location>
        <begin position="280"/>
        <end position="291"/>
    </location>
</feature>
<comment type="caution">
    <text evidence="6">The sequence shown here is derived from an EMBL/GenBank/DDBJ whole genome shotgun (WGS) entry which is preliminary data.</text>
</comment>
<dbReference type="GO" id="GO:0005634">
    <property type="term" value="C:nucleus"/>
    <property type="evidence" value="ECO:0007669"/>
    <property type="project" value="UniProtKB-SubCell"/>
</dbReference>
<evidence type="ECO:0000256" key="4">
    <source>
        <dbReference type="ARBA" id="ARBA00023242"/>
    </source>
</evidence>
<feature type="compositionally biased region" description="Polar residues" evidence="5">
    <location>
        <begin position="791"/>
        <end position="804"/>
    </location>
</feature>
<feature type="region of interest" description="Disordered" evidence="5">
    <location>
        <begin position="589"/>
        <end position="647"/>
    </location>
</feature>
<accession>A0A1Q2YG14</accession>
<organism evidence="6 7">
    <name type="scientific">Pichia membranifaciens</name>
    <dbReference type="NCBI Taxonomy" id="4926"/>
    <lineage>
        <taxon>Eukaryota</taxon>
        <taxon>Fungi</taxon>
        <taxon>Dikarya</taxon>
        <taxon>Ascomycota</taxon>
        <taxon>Saccharomycotina</taxon>
        <taxon>Pichiomycetes</taxon>
        <taxon>Pichiales</taxon>
        <taxon>Pichiaceae</taxon>
        <taxon>Pichia</taxon>
    </lineage>
</organism>
<gene>
    <name evidence="6" type="ORF">PMKS-001950</name>
</gene>
<feature type="compositionally biased region" description="Low complexity" evidence="5">
    <location>
        <begin position="292"/>
        <end position="316"/>
    </location>
</feature>
<evidence type="ECO:0000256" key="3">
    <source>
        <dbReference type="ARBA" id="ARBA00023163"/>
    </source>
</evidence>
<feature type="region of interest" description="Disordered" evidence="5">
    <location>
        <begin position="672"/>
        <end position="877"/>
    </location>
</feature>
<feature type="compositionally biased region" description="Low complexity" evidence="5">
    <location>
        <begin position="346"/>
        <end position="369"/>
    </location>
</feature>
<keyword evidence="4" id="KW-0539">Nucleus</keyword>
<reference evidence="6 7" key="1">
    <citation type="submission" date="2016-08" db="EMBL/GenBank/DDBJ databases">
        <title>Whole genome shotgun sequence of Pichia membranifaciens KS47-1.</title>
        <authorList>
            <person name="Konishi M."/>
            <person name="Ishida M."/>
            <person name="Arakawa T."/>
            <person name="Kato Y."/>
            <person name="Horiuchi J."/>
        </authorList>
    </citation>
    <scope>NUCLEOTIDE SEQUENCE [LARGE SCALE GENOMIC DNA]</scope>
    <source>
        <strain evidence="6 7">KS47-1</strain>
    </source>
</reference>
<feature type="region of interest" description="Disordered" evidence="5">
    <location>
        <begin position="280"/>
        <end position="381"/>
    </location>
</feature>
<keyword evidence="7" id="KW-1185">Reference proteome</keyword>
<feature type="compositionally biased region" description="Low complexity" evidence="5">
    <location>
        <begin position="701"/>
        <end position="730"/>
    </location>
</feature>
<dbReference type="Pfam" id="PF08513">
    <property type="entry name" value="LisH"/>
    <property type="match status" value="1"/>
</dbReference>
<feature type="region of interest" description="Disordered" evidence="5">
    <location>
        <begin position="129"/>
        <end position="256"/>
    </location>
</feature>
<evidence type="ECO:0000256" key="1">
    <source>
        <dbReference type="ARBA" id="ARBA00004123"/>
    </source>
</evidence>
<dbReference type="PANTHER" id="PTHR45093:SF2">
    <property type="entry name" value="LISH DOMAIN-CONTAINING PROTEIN"/>
    <property type="match status" value="1"/>
</dbReference>